<feature type="compositionally biased region" description="Low complexity" evidence="2">
    <location>
        <begin position="799"/>
        <end position="810"/>
    </location>
</feature>
<feature type="coiled-coil region" evidence="1">
    <location>
        <begin position="197"/>
        <end position="231"/>
    </location>
</feature>
<evidence type="ECO:0000256" key="2">
    <source>
        <dbReference type="SAM" id="MobiDB-lite"/>
    </source>
</evidence>
<accession>A0A0K6FV50</accession>
<feature type="region of interest" description="Disordered" evidence="2">
    <location>
        <begin position="716"/>
        <end position="819"/>
    </location>
</feature>
<reference evidence="3 4" key="1">
    <citation type="submission" date="2015-07" db="EMBL/GenBank/DDBJ databases">
        <authorList>
            <person name="Noorani M."/>
        </authorList>
    </citation>
    <scope>NUCLEOTIDE SEQUENCE [LARGE SCALE GENOMIC DNA]</scope>
    <source>
        <strain evidence="3">BBA 69670</strain>
    </source>
</reference>
<dbReference type="PANTHER" id="PTHR32114:SF2">
    <property type="entry name" value="ABC TRANSPORTER ABCH.3"/>
    <property type="match status" value="1"/>
</dbReference>
<feature type="compositionally biased region" description="Polar residues" evidence="2">
    <location>
        <begin position="748"/>
        <end position="764"/>
    </location>
</feature>
<dbReference type="Proteomes" id="UP000044841">
    <property type="component" value="Unassembled WGS sequence"/>
</dbReference>
<proteinExistence type="predicted"/>
<feature type="compositionally biased region" description="Basic and acidic residues" evidence="2">
    <location>
        <begin position="716"/>
        <end position="729"/>
    </location>
</feature>
<keyword evidence="1" id="KW-0175">Coiled coil</keyword>
<feature type="region of interest" description="Disordered" evidence="2">
    <location>
        <begin position="1177"/>
        <end position="1231"/>
    </location>
</feature>
<dbReference type="EMBL" id="CYGV01001112">
    <property type="protein sequence ID" value="CUA70061.1"/>
    <property type="molecule type" value="Genomic_DNA"/>
</dbReference>
<gene>
    <name evidence="3" type="ORF">RSOLAG22IIIB_00407</name>
</gene>
<feature type="coiled-coil region" evidence="1">
    <location>
        <begin position="1071"/>
        <end position="1098"/>
    </location>
</feature>
<evidence type="ECO:0000313" key="4">
    <source>
        <dbReference type="Proteomes" id="UP000044841"/>
    </source>
</evidence>
<dbReference type="Gene3D" id="1.20.5.340">
    <property type="match status" value="1"/>
</dbReference>
<keyword evidence="4" id="KW-1185">Reference proteome</keyword>
<dbReference type="PANTHER" id="PTHR32114">
    <property type="entry name" value="ABC TRANSPORTER ABCH.3"/>
    <property type="match status" value="1"/>
</dbReference>
<feature type="compositionally biased region" description="Low complexity" evidence="2">
    <location>
        <begin position="1177"/>
        <end position="1189"/>
    </location>
</feature>
<evidence type="ECO:0000313" key="3">
    <source>
        <dbReference type="EMBL" id="CUA70061.1"/>
    </source>
</evidence>
<sequence length="1412" mass="154385">MSAVVQPIATSSHHFTTAADKEALVQFWRSGIEYLAQGITAHQNITRETRISELYSHRASPDDAPIPSLDARISLHKDTLESCVLALAELASSGLARSSMSHQTQQSPSLETRIATLESQMKGFQTAVQPLDSNIKTLTSNLTRTDSRIKACEEKVNTTARAEKSHKELESRVVGLSAQVASPPPKGVGHYWVNERLELMDETVQASQGESEKLKERISKAEARITDIDATRTRVDAHGTKLALLEGRISVINKDVGEIRTKTGSLSALVPESKALLSTPGQIKQVGHDIQNLKELQEVASARLDSLGTALEVVEKKLGEQNEKKPTSDSTVVDKSGFDQLKQQVSSLVNLSTTMDRLQASVAELAPLKLHSQDLTAVAAQASQLLELISHNGRVQDDITQIRSKLARYSKDTADAKTETTENTRLLNEQVAALSSTHQAMQGEISRTVSQVTQLALDAKRVEKEYQDVSETIGGIDARFKANQVTAQWSQEQLRAIRADLAYLEPLKAQREALLLLSGRTEELMPLSIQLGSHKFQKILKGEEQADTTMWQGAARKLTDDVVAICEDLQQRLGQVEPHVTQLESDASSALEKLGDLQRTSGNTNLQVKDIKESLQNVQSDISPLLAFKPDILRLIGKIAPHCDALASFVAQVPILADDIQTLREMHASDITPMKGEVKKIKPIIAALRNELDDTKGKITPLLGLPEQIQTHQEGLNKLEQKVSKREQDASSSNGPLTIRIPPANRTGGFSLSQSLNTGSSNSGAGRYRASTSNSPKKSSSASQQETQPQPQTQPEPQPSTTLAPSASQTQPPPAATPGGLLKLVQVADELVGLIEKSKQTETEITSLSRSFNRSNKQIEELGDSVHGIDQLMTTVQKKSDDNQVTLKLLEREFQILKDDNAAKVKEIDLKQARITTIENETRSLKVDADAKFMVMEADLHELRPLKEHAETLVAFARPQLSPVSPGPHASPQPESRLAYLDRSAKSATKELISVNTWIQRIHGDIKKCMNMSNEIQGLEGRVRELADSIKTTTPLAAPLTKQAPDLPERIDDREAFDQSIQLAPEQLEGVARAATRLQILEEQIHALRTAQPKLKEDLEQVTSQVEGLVPTIDKVVKPFMDHVRSILSLVPLSNHVPSLVPLIDQVPQLHASIQSLSDRVDAAASAAAVATATAAAIAPSPAGPSPASQLRSPVTDRELSPAEPSNENTALFVTATAEPRPNKRRRTEEKLQSLEGQLDCMQGELDGIVDEVKILCTEQAKAKRMRTGEAGQSRKKIDDDVDNLMDTLRNLFEGQDPWPEQIDTVLGKQWAKVLQSSELRPDAGASSTIAKLCEELEVLKMVVEAHGSGIPAPPSAIDAVHVAWAENLTEKVMADVSKEQAQFKTELEELINKALQPMKKVFKVFKESPDI</sequence>
<organism evidence="3 4">
    <name type="scientific">Rhizoctonia solani</name>
    <dbReference type="NCBI Taxonomy" id="456999"/>
    <lineage>
        <taxon>Eukaryota</taxon>
        <taxon>Fungi</taxon>
        <taxon>Dikarya</taxon>
        <taxon>Basidiomycota</taxon>
        <taxon>Agaricomycotina</taxon>
        <taxon>Agaricomycetes</taxon>
        <taxon>Cantharellales</taxon>
        <taxon>Ceratobasidiaceae</taxon>
        <taxon>Rhizoctonia</taxon>
    </lineage>
</organism>
<feature type="compositionally biased region" description="Low complexity" evidence="2">
    <location>
        <begin position="770"/>
        <end position="791"/>
    </location>
</feature>
<protein>
    <submittedName>
        <fullName evidence="3">Myosin-9</fullName>
    </submittedName>
</protein>
<name>A0A0K6FV50_9AGAM</name>
<evidence type="ECO:0000256" key="1">
    <source>
        <dbReference type="SAM" id="Coils"/>
    </source>
</evidence>